<dbReference type="Proteomes" id="UP001433638">
    <property type="component" value="Unassembled WGS sequence"/>
</dbReference>
<dbReference type="SMART" id="SM00028">
    <property type="entry name" value="TPR"/>
    <property type="match status" value="4"/>
</dbReference>
<dbReference type="InterPro" id="IPR011990">
    <property type="entry name" value="TPR-like_helical_dom_sf"/>
</dbReference>
<dbReference type="RefSeq" id="WP_349586837.1">
    <property type="nucleotide sequence ID" value="NZ_JBEFLD010000004.1"/>
</dbReference>
<evidence type="ECO:0000259" key="4">
    <source>
        <dbReference type="Pfam" id="PF08241"/>
    </source>
</evidence>
<evidence type="ECO:0000256" key="3">
    <source>
        <dbReference type="PROSITE-ProRule" id="PRU00339"/>
    </source>
</evidence>
<dbReference type="InterPro" id="IPR019734">
    <property type="entry name" value="TPR_rpt"/>
</dbReference>
<keyword evidence="1" id="KW-0677">Repeat</keyword>
<dbReference type="Gene3D" id="3.40.50.150">
    <property type="entry name" value="Vaccinia Virus protein VP39"/>
    <property type="match status" value="1"/>
</dbReference>
<dbReference type="InterPro" id="IPR013216">
    <property type="entry name" value="Methyltransf_11"/>
</dbReference>
<evidence type="ECO:0000313" key="5">
    <source>
        <dbReference type="EMBL" id="MEQ6290849.1"/>
    </source>
</evidence>
<dbReference type="Gene3D" id="1.25.40.10">
    <property type="entry name" value="Tetratricopeptide repeat domain"/>
    <property type="match status" value="1"/>
</dbReference>
<dbReference type="EMBL" id="JBEFLD010000004">
    <property type="protein sequence ID" value="MEQ6290849.1"/>
    <property type="molecule type" value="Genomic_DNA"/>
</dbReference>
<dbReference type="InterPro" id="IPR052346">
    <property type="entry name" value="O-mannosyl-transferase_TMTC"/>
</dbReference>
<proteinExistence type="predicted"/>
<dbReference type="Pfam" id="PF13432">
    <property type="entry name" value="TPR_16"/>
    <property type="match status" value="1"/>
</dbReference>
<dbReference type="PANTHER" id="PTHR44227:SF3">
    <property type="entry name" value="PROTEIN O-MANNOSYL-TRANSFERASE TMTC4"/>
    <property type="match status" value="1"/>
</dbReference>
<keyword evidence="6" id="KW-1185">Reference proteome</keyword>
<dbReference type="CDD" id="cd02440">
    <property type="entry name" value="AdoMet_MTases"/>
    <property type="match status" value="1"/>
</dbReference>
<dbReference type="PROSITE" id="PS50005">
    <property type="entry name" value="TPR"/>
    <property type="match status" value="1"/>
</dbReference>
<evidence type="ECO:0000313" key="6">
    <source>
        <dbReference type="Proteomes" id="UP001433638"/>
    </source>
</evidence>
<keyword evidence="2 3" id="KW-0802">TPR repeat</keyword>
<sequence>MPATHTLFQSAQRQHLTGELAAAEALYRQHLAAYPDDAAGQHWLGCVLHQQGRDAEALPWLQRAVQGDNSQAAWWFSLGIVCASLQHYAEAVVAFRAALALDARQYFFWTNLGASEAALGHGALAEQAWQQALQLKPALPDAWFLLSAHYAANGDAAAAQQCNYRGIVCEGAVKHPPATLAQALHEIGQPEAAQALLRQWLQQEPDNAIARHLLAACGGGDAPPRCSDSYVQQAFDQFSGHFDHKLAELGYQGPALVAALAREQGWPHAGWRIADLGCGTGLVGQVLQPYARYLVGVDLSTGMLAQARGKGIYQLLQQAELGAWLQEQDELFELVVCMDTFIYIGDLSRVLPAIADSLRPGGQLVFSSEWLGDDDAVGFRLNSSGRYSHAPDYLVAQLAAAGFARWQSQPVILRQESGVPMRGELYSAWLAA</sequence>
<reference evidence="5" key="1">
    <citation type="submission" date="2024-06" db="EMBL/GenBank/DDBJ databases">
        <title>Genome sequence of Vogesella sp. MAHUQ-64.</title>
        <authorList>
            <person name="Huq M.A."/>
        </authorList>
    </citation>
    <scope>NUCLEOTIDE SEQUENCE</scope>
    <source>
        <strain evidence="5">MAHUQ-64</strain>
    </source>
</reference>
<gene>
    <name evidence="5" type="ORF">ABNW52_09495</name>
</gene>
<feature type="domain" description="Methyltransferase type 11" evidence="4">
    <location>
        <begin position="275"/>
        <end position="366"/>
    </location>
</feature>
<feature type="repeat" description="TPR" evidence="3">
    <location>
        <begin position="72"/>
        <end position="105"/>
    </location>
</feature>
<dbReference type="Pfam" id="PF08241">
    <property type="entry name" value="Methyltransf_11"/>
    <property type="match status" value="1"/>
</dbReference>
<accession>A0ABV1M7B2</accession>
<name>A0ABV1M7B2_9NEIS</name>
<protein>
    <submittedName>
        <fullName evidence="5">Tetratricopeptide repeat protein</fullName>
    </submittedName>
</protein>
<evidence type="ECO:0000256" key="1">
    <source>
        <dbReference type="ARBA" id="ARBA00022737"/>
    </source>
</evidence>
<dbReference type="SUPFAM" id="SSF53335">
    <property type="entry name" value="S-adenosyl-L-methionine-dependent methyltransferases"/>
    <property type="match status" value="1"/>
</dbReference>
<dbReference type="InterPro" id="IPR029063">
    <property type="entry name" value="SAM-dependent_MTases_sf"/>
</dbReference>
<comment type="caution">
    <text evidence="5">The sequence shown here is derived from an EMBL/GenBank/DDBJ whole genome shotgun (WGS) entry which is preliminary data.</text>
</comment>
<evidence type="ECO:0000256" key="2">
    <source>
        <dbReference type="ARBA" id="ARBA00022803"/>
    </source>
</evidence>
<organism evidence="5 6">
    <name type="scientific">Vogesella oryzagri</name>
    <dbReference type="NCBI Taxonomy" id="3160864"/>
    <lineage>
        <taxon>Bacteria</taxon>
        <taxon>Pseudomonadati</taxon>
        <taxon>Pseudomonadota</taxon>
        <taxon>Betaproteobacteria</taxon>
        <taxon>Neisseriales</taxon>
        <taxon>Chromobacteriaceae</taxon>
        <taxon>Vogesella</taxon>
    </lineage>
</organism>
<dbReference type="SUPFAM" id="SSF48452">
    <property type="entry name" value="TPR-like"/>
    <property type="match status" value="1"/>
</dbReference>
<dbReference type="Pfam" id="PF13428">
    <property type="entry name" value="TPR_14"/>
    <property type="match status" value="1"/>
</dbReference>
<dbReference type="PANTHER" id="PTHR44227">
    <property type="match status" value="1"/>
</dbReference>